<organism evidence="3 4">
    <name type="scientific">Glutamicibacter soli</name>
    <dbReference type="NCBI Taxonomy" id="453836"/>
    <lineage>
        <taxon>Bacteria</taxon>
        <taxon>Bacillati</taxon>
        <taxon>Actinomycetota</taxon>
        <taxon>Actinomycetes</taxon>
        <taxon>Micrococcales</taxon>
        <taxon>Micrococcaceae</taxon>
        <taxon>Glutamicibacter</taxon>
    </lineage>
</organism>
<name>A0A365YK55_9MICC</name>
<accession>A0A365YK55</accession>
<keyword evidence="2" id="KW-0560">Oxidoreductase</keyword>
<evidence type="ECO:0000256" key="2">
    <source>
        <dbReference type="ARBA" id="ARBA00023002"/>
    </source>
</evidence>
<dbReference type="PRINTS" id="PR00081">
    <property type="entry name" value="GDHRDH"/>
</dbReference>
<evidence type="ECO:0000256" key="1">
    <source>
        <dbReference type="ARBA" id="ARBA00006484"/>
    </source>
</evidence>
<proteinExistence type="inferred from homology"/>
<dbReference type="Gene3D" id="3.40.50.720">
    <property type="entry name" value="NAD(P)-binding Rossmann-like Domain"/>
    <property type="match status" value="1"/>
</dbReference>
<dbReference type="GO" id="GO:0016491">
    <property type="term" value="F:oxidoreductase activity"/>
    <property type="evidence" value="ECO:0007669"/>
    <property type="project" value="UniProtKB-KW"/>
</dbReference>
<dbReference type="InterPro" id="IPR051122">
    <property type="entry name" value="SDR_DHRS6-like"/>
</dbReference>
<evidence type="ECO:0000313" key="3">
    <source>
        <dbReference type="EMBL" id="RBM02640.1"/>
    </source>
</evidence>
<dbReference type="EMBL" id="POAF01000002">
    <property type="protein sequence ID" value="RBM02640.1"/>
    <property type="molecule type" value="Genomic_DNA"/>
</dbReference>
<comment type="similarity">
    <text evidence="1">Belongs to the short-chain dehydrogenases/reductases (SDR) family.</text>
</comment>
<dbReference type="RefSeq" id="WP_113606643.1">
    <property type="nucleotide sequence ID" value="NZ_POAF01000002.1"/>
</dbReference>
<dbReference type="SUPFAM" id="SSF51735">
    <property type="entry name" value="NAD(P)-binding Rossmann-fold domains"/>
    <property type="match status" value="1"/>
</dbReference>
<dbReference type="InterPro" id="IPR002347">
    <property type="entry name" value="SDR_fam"/>
</dbReference>
<dbReference type="PANTHER" id="PTHR43477:SF1">
    <property type="entry name" value="DIHYDROANTICAPSIN 7-DEHYDROGENASE"/>
    <property type="match status" value="1"/>
</dbReference>
<evidence type="ECO:0000313" key="4">
    <source>
        <dbReference type="Proteomes" id="UP000252167"/>
    </source>
</evidence>
<dbReference type="Pfam" id="PF00106">
    <property type="entry name" value="adh_short"/>
    <property type="match status" value="1"/>
</dbReference>
<dbReference type="Proteomes" id="UP000252167">
    <property type="component" value="Unassembled WGS sequence"/>
</dbReference>
<sequence length="266" mass="27766">MSLTGLPVVVTGISSGIGAATAALLISQGYQLIGVDRTEPSDFPGAFIHADLSSPQGIADVVSRVQELAPAGLRGLANIAGVPGTAPLATVLYVNVFAVRELARQLAPLLVEGASVVNLASSVATGWRIMAAECRGFALAQDQQDAIQQAADSPQIADNSYLFSKQCVRLLTEQLAAEFVAQRIRVNSVSPGPVQTPILEDFKKDHGQDKVNSAAQLLGRFAVPEDIAEVIGYLLSEQPGWVNGSDIRVDGGLVAHRSSTVAIATT</sequence>
<comment type="caution">
    <text evidence="3">The sequence shown here is derived from an EMBL/GenBank/DDBJ whole genome shotgun (WGS) entry which is preliminary data.</text>
</comment>
<dbReference type="Pfam" id="PF13561">
    <property type="entry name" value="adh_short_C2"/>
    <property type="match status" value="1"/>
</dbReference>
<keyword evidence="4" id="KW-1185">Reference proteome</keyword>
<dbReference type="InterPro" id="IPR036291">
    <property type="entry name" value="NAD(P)-bd_dom_sf"/>
</dbReference>
<reference evidence="3 4" key="1">
    <citation type="submission" date="2018-01" db="EMBL/GenBank/DDBJ databases">
        <title>Glutamicibacter soli strain NHPC-3 Whole genome sequence and assembly.</title>
        <authorList>
            <person name="Choudhury P."/>
            <person name="Gupta D."/>
            <person name="Sengupta K."/>
            <person name="Jawed A."/>
            <person name="Sultana N."/>
            <person name="Saha P."/>
        </authorList>
    </citation>
    <scope>NUCLEOTIDE SEQUENCE [LARGE SCALE GENOMIC DNA]</scope>
    <source>
        <strain evidence="3 4">NHPC-3</strain>
    </source>
</reference>
<dbReference type="AlphaFoldDB" id="A0A365YK55"/>
<protein>
    <submittedName>
        <fullName evidence="3">Short-chain dehydrogenase</fullName>
    </submittedName>
</protein>
<gene>
    <name evidence="3" type="ORF">C1H84_04170</name>
</gene>
<dbReference type="PANTHER" id="PTHR43477">
    <property type="entry name" value="DIHYDROANTICAPSIN 7-DEHYDROGENASE"/>
    <property type="match status" value="1"/>
</dbReference>